<evidence type="ECO:0000313" key="6">
    <source>
        <dbReference type="Proteomes" id="UP000315724"/>
    </source>
</evidence>
<protein>
    <submittedName>
        <fullName evidence="4">Transposase DDE domain protein</fullName>
    </submittedName>
</protein>
<evidence type="ECO:0000259" key="2">
    <source>
        <dbReference type="Pfam" id="PF13751"/>
    </source>
</evidence>
<dbReference type="PANTHER" id="PTHR33408">
    <property type="entry name" value="TRANSPOSASE"/>
    <property type="match status" value="1"/>
</dbReference>
<dbReference type="InterPro" id="IPR008490">
    <property type="entry name" value="Transposase_InsH_N"/>
</dbReference>
<evidence type="ECO:0000313" key="5">
    <source>
        <dbReference type="EMBL" id="QDT33053.1"/>
    </source>
</evidence>
<reference evidence="4 6" key="1">
    <citation type="submission" date="2019-02" db="EMBL/GenBank/DDBJ databases">
        <title>Deep-cultivation of Planctomycetes and their phenomic and genomic characterization uncovers novel biology.</title>
        <authorList>
            <person name="Wiegand S."/>
            <person name="Jogler M."/>
            <person name="Boedeker C."/>
            <person name="Pinto D."/>
            <person name="Vollmers J."/>
            <person name="Rivas-Marin E."/>
            <person name="Kohn T."/>
            <person name="Peeters S.H."/>
            <person name="Heuer A."/>
            <person name="Rast P."/>
            <person name="Oberbeckmann S."/>
            <person name="Bunk B."/>
            <person name="Jeske O."/>
            <person name="Meyerdierks A."/>
            <person name="Storesund J.E."/>
            <person name="Kallscheuer N."/>
            <person name="Luecker S."/>
            <person name="Lage O.M."/>
            <person name="Pohl T."/>
            <person name="Merkel B.J."/>
            <person name="Hornburger P."/>
            <person name="Mueller R.-W."/>
            <person name="Bruemmer F."/>
            <person name="Labrenz M."/>
            <person name="Spormann A.M."/>
            <person name="Op den Camp H."/>
            <person name="Overmann J."/>
            <person name="Amann R."/>
            <person name="Jetten M.S.M."/>
            <person name="Mascher T."/>
            <person name="Medema M.H."/>
            <person name="Devos D.P."/>
            <person name="Kaster A.-K."/>
            <person name="Ovreas L."/>
            <person name="Rohde M."/>
            <person name="Galperin M.Y."/>
            <person name="Jogler C."/>
        </authorList>
    </citation>
    <scope>NUCLEOTIDE SEQUENCE [LARGE SCALE GENOMIC DNA]</scope>
    <source>
        <strain evidence="4 6">Mal48</strain>
    </source>
</reference>
<dbReference type="KEGG" id="tpol:Mal48_09750"/>
<evidence type="ECO:0000259" key="1">
    <source>
        <dbReference type="Pfam" id="PF05598"/>
    </source>
</evidence>
<evidence type="ECO:0000313" key="4">
    <source>
        <dbReference type="EMBL" id="QDT31888.1"/>
    </source>
</evidence>
<dbReference type="PANTHER" id="PTHR33408:SF2">
    <property type="entry name" value="TRANSPOSASE DDE DOMAIN-CONTAINING PROTEIN"/>
    <property type="match status" value="1"/>
</dbReference>
<sequence length="532" mass="60741">MLTLRDHHSGDLFDPWEYLGLKRRRLLDRSWAGVFRDYLLKQLPVRELAAEFRDDFGRPTKDLYVALGALILQQLHDFTDQQTTEAIALNIAWHYALDIRQDSDAYLCERTLRNYRKKVLDAGFDQVLFRTLTDKLIEEIGVDTSKQRLDSTAVRSAIRGLTRLGILVEATSKFLRELKRMHPEQYSLVDPEMIRKYVTRTGDGCFGDTRPSESKKRITEAAEDVFKLIGLFQNAECSNLESFQLLQQIFHEQCEVSDSAAESVTVRPPSKTECDGVINPADPDARYNKHRGTGYLVQIMETYEEDSEEPDVSNTPKPDLITHVAVDPLTMHDKDALPPAFNDTEQRGIKPQTLLADSHYGSTECIENGCERDVEIVSPAQTPKGKLQGKFTLEDFEVDEEGCITCCPTGQQPSETSVSGVRLQVIFSKETCEGCPHKDRCPAASVGRHSARYQYTHDRVRLRLRRLRERGDEFRDRYRWRAGVEATMSRFKYQMGMARLRVRRMGNITYVATLRALGLNIRRVAAYRSAAG</sequence>
<name>A0A517QJS5_9PLAN</name>
<proteinExistence type="predicted"/>
<keyword evidence="6" id="KW-1185">Reference proteome</keyword>
<evidence type="ECO:0000313" key="3">
    <source>
        <dbReference type="EMBL" id="QDT31739.1"/>
    </source>
</evidence>
<dbReference type="EMBL" id="CP036267">
    <property type="protein sequence ID" value="QDT31888.1"/>
    <property type="molecule type" value="Genomic_DNA"/>
</dbReference>
<dbReference type="OrthoDB" id="227425at2"/>
<accession>A0A517QJS5</accession>
<dbReference type="EMBL" id="CP036267">
    <property type="protein sequence ID" value="QDT33053.1"/>
    <property type="molecule type" value="Genomic_DNA"/>
</dbReference>
<dbReference type="Pfam" id="PF05598">
    <property type="entry name" value="DUF772"/>
    <property type="match status" value="1"/>
</dbReference>
<feature type="domain" description="Transposase InsH N-terminal" evidence="1">
    <location>
        <begin position="47"/>
        <end position="117"/>
    </location>
</feature>
<dbReference type="Proteomes" id="UP000315724">
    <property type="component" value="Chromosome"/>
</dbReference>
<feature type="domain" description="Transposase DDE" evidence="2">
    <location>
        <begin position="407"/>
        <end position="524"/>
    </location>
</feature>
<organism evidence="4 6">
    <name type="scientific">Thalassoglobus polymorphus</name>
    <dbReference type="NCBI Taxonomy" id="2527994"/>
    <lineage>
        <taxon>Bacteria</taxon>
        <taxon>Pseudomonadati</taxon>
        <taxon>Planctomycetota</taxon>
        <taxon>Planctomycetia</taxon>
        <taxon>Planctomycetales</taxon>
        <taxon>Planctomycetaceae</taxon>
        <taxon>Thalassoglobus</taxon>
    </lineage>
</organism>
<dbReference type="KEGG" id="tpol:Mal48_23050"/>
<dbReference type="EMBL" id="CP036267">
    <property type="protein sequence ID" value="QDT31739.1"/>
    <property type="molecule type" value="Genomic_DNA"/>
</dbReference>
<dbReference type="InterPro" id="IPR025668">
    <property type="entry name" value="Tnp_DDE_dom"/>
</dbReference>
<dbReference type="AlphaFoldDB" id="A0A517QJS5"/>
<dbReference type="RefSeq" id="WP_145196549.1">
    <property type="nucleotide sequence ID" value="NZ_CP036267.1"/>
</dbReference>
<dbReference type="Pfam" id="PF13751">
    <property type="entry name" value="DDE_Tnp_1_6"/>
    <property type="match status" value="1"/>
</dbReference>
<gene>
    <name evidence="3" type="ORF">Mal48_09750</name>
    <name evidence="4" type="ORF">Mal48_11240</name>
    <name evidence="5" type="ORF">Mal48_23050</name>
</gene>
<dbReference type="KEGG" id="tpol:Mal48_11240"/>